<dbReference type="RefSeq" id="WP_343889007.1">
    <property type="nucleotide sequence ID" value="NZ_BAAAEH010000016.1"/>
</dbReference>
<evidence type="ECO:0000313" key="1">
    <source>
        <dbReference type="EMBL" id="MEN2790313.1"/>
    </source>
</evidence>
<organism evidence="1 2">
    <name type="scientific">Sphingomonas oligophenolica</name>
    <dbReference type="NCBI Taxonomy" id="301154"/>
    <lineage>
        <taxon>Bacteria</taxon>
        <taxon>Pseudomonadati</taxon>
        <taxon>Pseudomonadota</taxon>
        <taxon>Alphaproteobacteria</taxon>
        <taxon>Sphingomonadales</taxon>
        <taxon>Sphingomonadaceae</taxon>
        <taxon>Sphingomonas</taxon>
    </lineage>
</organism>
<dbReference type="EMBL" id="JBDIME010000008">
    <property type="protein sequence ID" value="MEN2790313.1"/>
    <property type="molecule type" value="Genomic_DNA"/>
</dbReference>
<accession>A0ABU9Y3C2</accession>
<proteinExistence type="predicted"/>
<reference evidence="1 2" key="1">
    <citation type="submission" date="2024-05" db="EMBL/GenBank/DDBJ databases">
        <authorList>
            <person name="Liu Q."/>
            <person name="Xin Y.-H."/>
        </authorList>
    </citation>
    <scope>NUCLEOTIDE SEQUENCE [LARGE SCALE GENOMIC DNA]</scope>
    <source>
        <strain evidence="1 2">CGMCC 1.10181</strain>
    </source>
</reference>
<evidence type="ECO:0000313" key="2">
    <source>
        <dbReference type="Proteomes" id="UP001419910"/>
    </source>
</evidence>
<name>A0ABU9Y3C2_9SPHN</name>
<comment type="caution">
    <text evidence="1">The sequence shown here is derived from an EMBL/GenBank/DDBJ whole genome shotgun (WGS) entry which is preliminary data.</text>
</comment>
<dbReference type="Proteomes" id="UP001419910">
    <property type="component" value="Unassembled WGS sequence"/>
</dbReference>
<sequence>MPIDTSPPVSGRSCAILGGALLAVSVAVVIGAPARAVPSFAQQTGQPCQACHVGGFGPQLTPFGRAFKLGGYTLRTSASIPVSAMAVASFTSTKRAQAAPPADGFDTNNNTAFDQGSIFLAGGIGSHFGGFVQTTYDGVAKSWSWDNLDLRAVGTGKIGGKDLVYGLSINNSPTVQDVWNTLPAWGYPYTSSALAPAPASGPLIAGGLAQNVLGVTAYAWLDSKFYLEAGGYSTPRAGTLRWLGADPLDPGDIHGLAPYGRVAFENQIGGGTLEVGAFLLKADLWPGRDRSAQLTDHYADVGVDASWLRTIGDDTLTLNARYTHEHRSLRATCALGIADGSIDPVPPGDCADGSLHEVRADASYYWHNKIGATIGAFDLAGTANPSLYPDSRTARPDSSGILLQLDGTPFGGNHSPLGQRFNMRVGVQYTAYTRFNGARLNYDGAGANAADNNTVRLFTWIAF</sequence>
<keyword evidence="2" id="KW-1185">Reference proteome</keyword>
<evidence type="ECO:0008006" key="3">
    <source>
        <dbReference type="Google" id="ProtNLM"/>
    </source>
</evidence>
<protein>
    <recommendedName>
        <fullName evidence="3">Cytochrome C</fullName>
    </recommendedName>
</protein>
<gene>
    <name evidence="1" type="ORF">ABC974_11800</name>
</gene>